<dbReference type="Pfam" id="PF13401">
    <property type="entry name" value="AAA_22"/>
    <property type="match status" value="1"/>
</dbReference>
<evidence type="ECO:0000313" key="3">
    <source>
        <dbReference type="EMBL" id="MBW7570867.1"/>
    </source>
</evidence>
<keyword evidence="1" id="KW-1133">Transmembrane helix</keyword>
<keyword evidence="1" id="KW-0812">Transmembrane</keyword>
<dbReference type="Gene3D" id="3.40.50.300">
    <property type="entry name" value="P-loop containing nucleotide triphosphate hydrolases"/>
    <property type="match status" value="1"/>
</dbReference>
<evidence type="ECO:0000313" key="4">
    <source>
        <dbReference type="Proteomes" id="UP000731465"/>
    </source>
</evidence>
<dbReference type="InterPro" id="IPR027417">
    <property type="entry name" value="P-loop_NTPase"/>
</dbReference>
<dbReference type="InterPro" id="IPR049945">
    <property type="entry name" value="AAA_22"/>
</dbReference>
<feature type="transmembrane region" description="Helical" evidence="1">
    <location>
        <begin position="287"/>
        <end position="312"/>
    </location>
</feature>
<reference evidence="3 4" key="1">
    <citation type="submission" date="2021-03" db="EMBL/GenBank/DDBJ databases">
        <title>Succinivibrio sp. nov. isolated from feces of cow.</title>
        <authorList>
            <person name="Choi J.-Y."/>
        </authorList>
    </citation>
    <scope>NUCLEOTIDE SEQUENCE [LARGE SCALE GENOMIC DNA]</scope>
    <source>
        <strain evidence="3 4">AGMB01872</strain>
    </source>
</reference>
<evidence type="ECO:0000259" key="2">
    <source>
        <dbReference type="SMART" id="SM00382"/>
    </source>
</evidence>
<dbReference type="PANTHER" id="PTHR35894:SF1">
    <property type="entry name" value="PHOSPHORIBULOKINASE _ URIDINE KINASE FAMILY"/>
    <property type="match status" value="1"/>
</dbReference>
<keyword evidence="1" id="KW-0472">Membrane</keyword>
<feature type="domain" description="AAA+ ATPase" evidence="2">
    <location>
        <begin position="42"/>
        <end position="184"/>
    </location>
</feature>
<gene>
    <name evidence="3" type="primary">tadA</name>
    <name evidence="3" type="ORF">J5V48_08170</name>
</gene>
<protein>
    <submittedName>
        <fullName evidence="3">Flp pilus assembly complex ATPase component TadA</fullName>
    </submittedName>
</protein>
<name>A0ABS7DHU5_9GAMM</name>
<dbReference type="RefSeq" id="WP_219938092.1">
    <property type="nucleotide sequence ID" value="NZ_JAGFNY010000033.1"/>
</dbReference>
<sequence>MYEKFFSLDELPFDGLPDNRFYYVGNYQHQALDILTTNLSRNGSICVLSGPSGSGKTTTVRMLIRSLPKRMRIIAIDDPRLDPHMLLATILRASGVVATSFESIAELTLKLRKLLEHSIESGIITTVICDEAQGLSDEVIEQIRLVFNIEGELGKMINFLLVGQEDLIENIQKPMHKMFWGRVKAFAYLKAFKRDEVHAYVTYRLQVAGCHDPIFTNRAMNALYRGTGGLPRIINSVADRALCIAFEAQKKHVSAFMVKKAIEIVRHERSVFVVGIKTFAKEFIKTLFARVPVLLSGVALSFAVFALTYKYLPSRINDLSLQSLIRSEEMVVEQYNRAMNEMLPGRNYKSKALALFNHSINNSVFISDSIDTLIKLNGYSRSDSLKTICSDLDSVSLKCNTVSGDLDLVKMVNRVAVLKMRKDDLTPFYVVLNRFSKDESEIIVGDKLFRVKTDFIRHCYDGQFTYIGIKMKSFDRMLPKINIDLYNMAMQKLSDKLDLQFDKLKATEAKYSLSNSYSNFKSLVDDDFLRYYLIDSAVWQGANLEE</sequence>
<organism evidence="3 4">
    <name type="scientific">Succinivibrio faecicola</name>
    <dbReference type="NCBI Taxonomy" id="2820300"/>
    <lineage>
        <taxon>Bacteria</taxon>
        <taxon>Pseudomonadati</taxon>
        <taxon>Pseudomonadota</taxon>
        <taxon>Gammaproteobacteria</taxon>
        <taxon>Aeromonadales</taxon>
        <taxon>Succinivibrionaceae</taxon>
        <taxon>Succinivibrio</taxon>
    </lineage>
</organism>
<keyword evidence="4" id="KW-1185">Reference proteome</keyword>
<proteinExistence type="predicted"/>
<dbReference type="Gene3D" id="3.90.70.10">
    <property type="entry name" value="Cysteine proteinases"/>
    <property type="match status" value="1"/>
</dbReference>
<evidence type="ECO:0000256" key="1">
    <source>
        <dbReference type="SAM" id="Phobius"/>
    </source>
</evidence>
<accession>A0ABS7DHU5</accession>
<dbReference type="InterPro" id="IPR003593">
    <property type="entry name" value="AAA+_ATPase"/>
</dbReference>
<dbReference type="PANTHER" id="PTHR35894">
    <property type="entry name" value="GENERAL SECRETION PATHWAY PROTEIN A-RELATED"/>
    <property type="match status" value="1"/>
</dbReference>
<dbReference type="InterPro" id="IPR052026">
    <property type="entry name" value="ExeA_AAA_ATPase_DNA-bind"/>
</dbReference>
<dbReference type="EMBL" id="JAGFNY010000033">
    <property type="protein sequence ID" value="MBW7570867.1"/>
    <property type="molecule type" value="Genomic_DNA"/>
</dbReference>
<dbReference type="SUPFAM" id="SSF52540">
    <property type="entry name" value="P-loop containing nucleoside triphosphate hydrolases"/>
    <property type="match status" value="1"/>
</dbReference>
<dbReference type="Proteomes" id="UP000731465">
    <property type="component" value="Unassembled WGS sequence"/>
</dbReference>
<comment type="caution">
    <text evidence="3">The sequence shown here is derived from an EMBL/GenBank/DDBJ whole genome shotgun (WGS) entry which is preliminary data.</text>
</comment>
<dbReference type="SMART" id="SM00382">
    <property type="entry name" value="AAA"/>
    <property type="match status" value="1"/>
</dbReference>